<accession>A0A849ANS1</accession>
<dbReference type="RefSeq" id="WP_171157816.1">
    <property type="nucleotide sequence ID" value="NZ_JABENB010000003.1"/>
</dbReference>
<protein>
    <submittedName>
        <fullName evidence="1">Uncharacterized protein</fullName>
    </submittedName>
</protein>
<evidence type="ECO:0000313" key="1">
    <source>
        <dbReference type="EMBL" id="NNG40958.1"/>
    </source>
</evidence>
<proteinExistence type="predicted"/>
<gene>
    <name evidence="1" type="ORF">HJ588_16995</name>
</gene>
<reference evidence="1 2" key="1">
    <citation type="submission" date="2020-05" db="EMBL/GenBank/DDBJ databases">
        <title>Flexivirga sp. ID2601S isolated from air conditioner.</title>
        <authorList>
            <person name="Kim D.H."/>
        </authorList>
    </citation>
    <scope>NUCLEOTIDE SEQUENCE [LARGE SCALE GENOMIC DNA]</scope>
    <source>
        <strain evidence="1 2">ID2601S</strain>
    </source>
</reference>
<dbReference type="AlphaFoldDB" id="A0A849ANS1"/>
<comment type="caution">
    <text evidence="1">The sequence shown here is derived from an EMBL/GenBank/DDBJ whole genome shotgun (WGS) entry which is preliminary data.</text>
</comment>
<keyword evidence="2" id="KW-1185">Reference proteome</keyword>
<dbReference type="Proteomes" id="UP000557772">
    <property type="component" value="Unassembled WGS sequence"/>
</dbReference>
<sequence>MSTHPLLRSRRVAHATSTELLAAAHELVAAAFDRAREGTVVADGGARDRALAAFGGIDG</sequence>
<name>A0A849ANS1_9MICO</name>
<organism evidence="1 2">
    <name type="scientific">Flexivirga aerilata</name>
    <dbReference type="NCBI Taxonomy" id="1656889"/>
    <lineage>
        <taxon>Bacteria</taxon>
        <taxon>Bacillati</taxon>
        <taxon>Actinomycetota</taxon>
        <taxon>Actinomycetes</taxon>
        <taxon>Micrococcales</taxon>
        <taxon>Dermacoccaceae</taxon>
        <taxon>Flexivirga</taxon>
    </lineage>
</organism>
<evidence type="ECO:0000313" key="2">
    <source>
        <dbReference type="Proteomes" id="UP000557772"/>
    </source>
</evidence>
<dbReference type="EMBL" id="JABENB010000003">
    <property type="protein sequence ID" value="NNG40958.1"/>
    <property type="molecule type" value="Genomic_DNA"/>
</dbReference>